<keyword evidence="2" id="KW-1003">Cell membrane</keyword>
<evidence type="ECO:0000256" key="1">
    <source>
        <dbReference type="ARBA" id="ARBA00004651"/>
    </source>
</evidence>
<evidence type="ECO:0000256" key="3">
    <source>
        <dbReference type="ARBA" id="ARBA00022692"/>
    </source>
</evidence>
<evidence type="ECO:0000313" key="8">
    <source>
        <dbReference type="EMBL" id="AOZ49015.1"/>
    </source>
</evidence>
<dbReference type="InterPro" id="IPR033480">
    <property type="entry name" value="sCache_2"/>
</dbReference>
<dbReference type="GeneID" id="68840126"/>
<dbReference type="RefSeq" id="WP_046166687.1">
    <property type="nucleotide sequence ID" value="NZ_CP017707.1"/>
</dbReference>
<evidence type="ECO:0000313" key="9">
    <source>
        <dbReference type="Proteomes" id="UP000178776"/>
    </source>
</evidence>
<reference evidence="8 9" key="1">
    <citation type="submission" date="2016-10" db="EMBL/GenBank/DDBJ databases">
        <title>Chromobacterium muskegensis sp. nov., an insecticidal bacterium isolated from Sphagnum bogs.</title>
        <authorList>
            <person name="Sparks M.E."/>
            <person name="Blackburn M.B."/>
            <person name="Gundersen-Rindal D.E."/>
            <person name="Mitchell A."/>
            <person name="Farrar R."/>
            <person name="Kuhar D."/>
        </authorList>
    </citation>
    <scope>NUCLEOTIDE SEQUENCE [LARGE SCALE GENOMIC DNA]</scope>
    <source>
        <strain evidence="8 9">21-1</strain>
    </source>
</reference>
<dbReference type="PANTHER" id="PTHR32089">
    <property type="entry name" value="METHYL-ACCEPTING CHEMOTAXIS PROTEIN MCPB"/>
    <property type="match status" value="1"/>
</dbReference>
<dbReference type="SMART" id="SM00283">
    <property type="entry name" value="MA"/>
    <property type="match status" value="1"/>
</dbReference>
<dbReference type="InterPro" id="IPR004089">
    <property type="entry name" value="MCPsignal_dom"/>
</dbReference>
<dbReference type="PROSITE" id="PS50111">
    <property type="entry name" value="CHEMOTAXIS_TRANSDUC_2"/>
    <property type="match status" value="1"/>
</dbReference>
<keyword evidence="6" id="KW-0807">Transducer</keyword>
<dbReference type="GO" id="GO:0007165">
    <property type="term" value="P:signal transduction"/>
    <property type="evidence" value="ECO:0007669"/>
    <property type="project" value="UniProtKB-KW"/>
</dbReference>
<dbReference type="FunFam" id="1.10.287.950:FF:000001">
    <property type="entry name" value="Methyl-accepting chemotaxis sensory transducer"/>
    <property type="match status" value="1"/>
</dbReference>
<keyword evidence="5" id="KW-0472">Membrane</keyword>
<dbReference type="Gene3D" id="3.30.450.20">
    <property type="entry name" value="PAS domain"/>
    <property type="match status" value="1"/>
</dbReference>
<keyword evidence="3" id="KW-0812">Transmembrane</keyword>
<dbReference type="Pfam" id="PF00015">
    <property type="entry name" value="MCPsignal"/>
    <property type="match status" value="1"/>
</dbReference>
<dbReference type="Pfam" id="PF17200">
    <property type="entry name" value="sCache_2"/>
    <property type="match status" value="1"/>
</dbReference>
<keyword evidence="4" id="KW-1133">Transmembrane helix</keyword>
<sequence length="544" mass="58411">MARTLSLKRRLLLQTVSAIVLVCVLGALLMNALRQQMMDDRHDQVRSQVENAASLVAMHEEQAAAGLVPEAEAQKMALQELARLRFDGDEYFFTLDRNLKWLSHGMNPKLVGKDMHSVKDGAGANIGALFEQTMRSGGGKGFVNYVWDKPGASSPQPKLAYFQSSPRWGWVVGTGLYLDDINATLTRQLLSVGAQVLLFMAVSLSLGWWVYRSVMRELGTEPSEAADIVREIAAGKLDREIQVGAGHQDSLLAHIREMQGQLRQLVGDIMRDAEELGRLNADVVDGARMVAGNSQGQSEGAAAMAASVEQLTVSINHIAQHASDARAVSQDSGHLSEAGSQVIARAVEEMQGISATVDLTEAAISELASKTSTISNIMQVIKDIADQTNLLALNAAIEAARAGETGRGFAVVADEVRKLSERTAKATEQTADMIAEIQASSDLSRRNMSDTVAKVKTGLELAEQGGELIQQIRGSASQVVQVVNDISHALQEQGTASQDIARHVEQIAQVASGNAVAATQASESIQRIDEVTGNLRLSVAQFQV</sequence>
<evidence type="ECO:0000256" key="2">
    <source>
        <dbReference type="ARBA" id="ARBA00022475"/>
    </source>
</evidence>
<gene>
    <name evidence="8" type="ORF">BKX93_02700</name>
</gene>
<proteinExistence type="inferred from homology"/>
<dbReference type="SUPFAM" id="SSF58104">
    <property type="entry name" value="Methyl-accepting chemotaxis protein (MCP) signaling domain"/>
    <property type="match status" value="1"/>
</dbReference>
<evidence type="ECO:0000256" key="7">
    <source>
        <dbReference type="ARBA" id="ARBA00029447"/>
    </source>
</evidence>
<evidence type="ECO:0000256" key="6">
    <source>
        <dbReference type="ARBA" id="ARBA00023224"/>
    </source>
</evidence>
<comment type="similarity">
    <text evidence="7">Belongs to the methyl-accepting chemotaxis (MCP) protein family.</text>
</comment>
<accession>A0A1D9LCP8</accession>
<dbReference type="EMBL" id="CP017707">
    <property type="protein sequence ID" value="AOZ49015.1"/>
    <property type="molecule type" value="Genomic_DNA"/>
</dbReference>
<comment type="subcellular location">
    <subcellularLocation>
        <location evidence="1">Cell membrane</location>
        <topology evidence="1">Multi-pass membrane protein</topology>
    </subcellularLocation>
</comment>
<dbReference type="Proteomes" id="UP000178776">
    <property type="component" value="Chromosome"/>
</dbReference>
<protein>
    <submittedName>
        <fullName evidence="8">Chemotaxis protein</fullName>
    </submittedName>
</protein>
<dbReference type="SMART" id="SM01049">
    <property type="entry name" value="Cache_2"/>
    <property type="match status" value="1"/>
</dbReference>
<dbReference type="CDD" id="cd11386">
    <property type="entry name" value="MCP_signal"/>
    <property type="match status" value="1"/>
</dbReference>
<evidence type="ECO:0000256" key="5">
    <source>
        <dbReference type="ARBA" id="ARBA00023136"/>
    </source>
</evidence>
<evidence type="ECO:0000256" key="4">
    <source>
        <dbReference type="ARBA" id="ARBA00022989"/>
    </source>
</evidence>
<dbReference type="KEGG" id="cvc:BKX93_02700"/>
<dbReference type="PANTHER" id="PTHR32089:SF119">
    <property type="entry name" value="METHYL-ACCEPTING CHEMOTAXIS PROTEIN CTPL"/>
    <property type="match status" value="1"/>
</dbReference>
<dbReference type="GO" id="GO:0005886">
    <property type="term" value="C:plasma membrane"/>
    <property type="evidence" value="ECO:0007669"/>
    <property type="project" value="UniProtKB-SubCell"/>
</dbReference>
<dbReference type="AlphaFoldDB" id="A0A1D9LCP8"/>
<dbReference type="STRING" id="1108595.BKX93_02700"/>
<dbReference type="GO" id="GO:0006935">
    <property type="term" value="P:chemotaxis"/>
    <property type="evidence" value="ECO:0007669"/>
    <property type="project" value="UniProtKB-ARBA"/>
</dbReference>
<name>A0A1D9LCP8_9NEIS</name>
<dbReference type="Gene3D" id="1.10.287.950">
    <property type="entry name" value="Methyl-accepting chemotaxis protein"/>
    <property type="match status" value="1"/>
</dbReference>
<organism evidence="8 9">
    <name type="scientific">Chromobacterium vaccinii</name>
    <dbReference type="NCBI Taxonomy" id="1108595"/>
    <lineage>
        <taxon>Bacteria</taxon>
        <taxon>Pseudomonadati</taxon>
        <taxon>Pseudomonadota</taxon>
        <taxon>Betaproteobacteria</taxon>
        <taxon>Neisseriales</taxon>
        <taxon>Chromobacteriaceae</taxon>
        <taxon>Chromobacterium</taxon>
    </lineage>
</organism>